<dbReference type="EMBL" id="JAUZQC010000005">
    <property type="protein sequence ID" value="KAK5871491.1"/>
    <property type="molecule type" value="Genomic_DNA"/>
</dbReference>
<evidence type="ECO:0000313" key="1">
    <source>
        <dbReference type="EMBL" id="KAK5871491.1"/>
    </source>
</evidence>
<gene>
    <name evidence="1" type="ORF">PBY51_004372</name>
</gene>
<sequence>MCHIPGVKANTVEDRGSTEKGKGWRFCWEKENARQGPLVLKDGRGSGAGVSPVTTSWVMEHDLLHLEPITQFLTTS</sequence>
<accession>A0AAN7Y323</accession>
<protein>
    <submittedName>
        <fullName evidence="1">Uncharacterized protein</fullName>
    </submittedName>
</protein>
<reference evidence="1 2" key="2">
    <citation type="journal article" date="2023" name="Mol. Biol. Evol.">
        <title>Genomics of Secondarily Temperate Adaptation in the Only Non-Antarctic Icefish.</title>
        <authorList>
            <person name="Rivera-Colon A.G."/>
            <person name="Rayamajhi N."/>
            <person name="Minhas B.F."/>
            <person name="Madrigal G."/>
            <person name="Bilyk K.T."/>
            <person name="Yoon V."/>
            <person name="Hune M."/>
            <person name="Gregory S."/>
            <person name="Cheng C.H.C."/>
            <person name="Catchen J.M."/>
        </authorList>
    </citation>
    <scope>NUCLEOTIDE SEQUENCE [LARGE SCALE GENOMIC DNA]</scope>
    <source>
        <strain evidence="1">JMC-PN-2008</strain>
    </source>
</reference>
<evidence type="ECO:0000313" key="2">
    <source>
        <dbReference type="Proteomes" id="UP001346869"/>
    </source>
</evidence>
<reference evidence="1 2" key="1">
    <citation type="journal article" date="2023" name="Genes (Basel)">
        <title>Chromosome-Level Genome Assembly and Circadian Gene Repertoire of the Patagonia Blennie Eleginops maclovinus-The Closest Ancestral Proxy of Antarctic Cryonotothenioids.</title>
        <authorList>
            <person name="Cheng C.C."/>
            <person name="Rivera-Colon A.G."/>
            <person name="Minhas B.F."/>
            <person name="Wilson L."/>
            <person name="Rayamajhi N."/>
            <person name="Vargas-Chacoff L."/>
            <person name="Catchen J.M."/>
        </authorList>
    </citation>
    <scope>NUCLEOTIDE SEQUENCE [LARGE SCALE GENOMIC DNA]</scope>
    <source>
        <strain evidence="1">JMC-PN-2008</strain>
    </source>
</reference>
<comment type="caution">
    <text evidence="1">The sequence shown here is derived from an EMBL/GenBank/DDBJ whole genome shotgun (WGS) entry which is preliminary data.</text>
</comment>
<proteinExistence type="predicted"/>
<organism evidence="1 2">
    <name type="scientific">Eleginops maclovinus</name>
    <name type="common">Patagonian blennie</name>
    <name type="synonym">Eleginus maclovinus</name>
    <dbReference type="NCBI Taxonomy" id="56733"/>
    <lineage>
        <taxon>Eukaryota</taxon>
        <taxon>Metazoa</taxon>
        <taxon>Chordata</taxon>
        <taxon>Craniata</taxon>
        <taxon>Vertebrata</taxon>
        <taxon>Euteleostomi</taxon>
        <taxon>Actinopterygii</taxon>
        <taxon>Neopterygii</taxon>
        <taxon>Teleostei</taxon>
        <taxon>Neoteleostei</taxon>
        <taxon>Acanthomorphata</taxon>
        <taxon>Eupercaria</taxon>
        <taxon>Perciformes</taxon>
        <taxon>Notothenioidei</taxon>
        <taxon>Eleginopidae</taxon>
        <taxon>Eleginops</taxon>
    </lineage>
</organism>
<name>A0AAN7Y323_ELEMC</name>
<dbReference type="AlphaFoldDB" id="A0AAN7Y323"/>
<dbReference type="Proteomes" id="UP001346869">
    <property type="component" value="Unassembled WGS sequence"/>
</dbReference>
<keyword evidence="2" id="KW-1185">Reference proteome</keyword>